<accession>A0A0M7AAS4</accession>
<organism evidence="2 3">
    <name type="scientific">Roseibium alexandrii</name>
    <dbReference type="NCBI Taxonomy" id="388408"/>
    <lineage>
        <taxon>Bacteria</taxon>
        <taxon>Pseudomonadati</taxon>
        <taxon>Pseudomonadota</taxon>
        <taxon>Alphaproteobacteria</taxon>
        <taxon>Hyphomicrobiales</taxon>
        <taxon>Stappiaceae</taxon>
        <taxon>Roseibium</taxon>
    </lineage>
</organism>
<evidence type="ECO:0000313" key="2">
    <source>
        <dbReference type="EMBL" id="CTQ71717.1"/>
    </source>
</evidence>
<protein>
    <submittedName>
        <fullName evidence="2">Uncharacterized protein</fullName>
    </submittedName>
</protein>
<dbReference type="EMBL" id="CXWD01000010">
    <property type="protein sequence ID" value="CTQ71717.1"/>
    <property type="molecule type" value="Genomic_DNA"/>
</dbReference>
<name>A0A0M7AAS4_9HYPH</name>
<evidence type="ECO:0000313" key="3">
    <source>
        <dbReference type="Proteomes" id="UP000053235"/>
    </source>
</evidence>
<gene>
    <name evidence="2" type="ORF">LAX5112_02918</name>
</gene>
<proteinExistence type="predicted"/>
<keyword evidence="3" id="KW-1185">Reference proteome</keyword>
<dbReference type="Proteomes" id="UP000053235">
    <property type="component" value="Unassembled WGS sequence"/>
</dbReference>
<feature type="region of interest" description="Disordered" evidence="1">
    <location>
        <begin position="52"/>
        <end position="94"/>
    </location>
</feature>
<reference evidence="3" key="1">
    <citation type="submission" date="2015-07" db="EMBL/GenBank/DDBJ databases">
        <authorList>
            <person name="Rodrigo-Torres Lidia"/>
            <person name="Arahal R.David."/>
        </authorList>
    </citation>
    <scope>NUCLEOTIDE SEQUENCE [LARGE SCALE GENOMIC DNA]</scope>
    <source>
        <strain evidence="3">CECT 5112</strain>
    </source>
</reference>
<sequence>MRRPGLLNNLQEVQRDLPIASMIVRHQPGKLAPVRLFRFHFIHQGQEIASQPGCIGGRSGKPKRLIGPQSQSFAAQSPFPGHNQPGHRQMPVDQRHRWRQRFEVRAGTQSLDVLVGIADGPDDWQEYRPATEGPLKQVWQQARSAARRQVKRC</sequence>
<dbReference type="AlphaFoldDB" id="A0A0M7AAS4"/>
<evidence type="ECO:0000256" key="1">
    <source>
        <dbReference type="SAM" id="MobiDB-lite"/>
    </source>
</evidence>